<evidence type="ECO:0000313" key="4">
    <source>
        <dbReference type="EMBL" id="KAA0165850.1"/>
    </source>
</evidence>
<feature type="compositionally biased region" description="Acidic residues" evidence="1">
    <location>
        <begin position="200"/>
        <end position="215"/>
    </location>
</feature>
<keyword evidence="2" id="KW-1133">Transmembrane helix</keyword>
<dbReference type="SMART" id="SM00327">
    <property type="entry name" value="VWA"/>
    <property type="match status" value="1"/>
</dbReference>
<evidence type="ECO:0000313" key="5">
    <source>
        <dbReference type="Proteomes" id="UP000324907"/>
    </source>
</evidence>
<keyword evidence="2" id="KW-0472">Membrane</keyword>
<dbReference type="PANTHER" id="PTHR24020">
    <property type="entry name" value="COLLAGEN ALPHA"/>
    <property type="match status" value="1"/>
</dbReference>
<sequence>MSAQEVVDSILFVNQTAGSLRLGPRQIDARVGVLFFAGDVIEEQTMLFSVIENVTAAQWQEQLTQRTVPLEYGTDFSFPLTYMADVLFDPANGARPRRLAIPRVAVVITDGQSASAAARQRIPAARDKLLDQGAIIYAVGVGSGVRFSDLELMANDTSRALMLEDFQDLFDGLSYNLTHSAACNNPVFIVDDDFDDPDRFEDDDYVAPGSDDDDPNPAPSVANHSTRVVAIDVFPREGPLCVSFAGQRGAMKGFLSFDWPAPNASSTNSSFFVERGGSSALVGVHDPATTPTTSSGVVMRGPMATKAQQTAQRRSWAAGRYLQWQRAMDRFRPSDHCPSQPAFKPASQSAVPLYITLQAESDEEFDRIRITAGPLNGSLLAPDCNPPAPQLTGAPSHPSNRTGSAVCSVCDLVTPNDWPPQPPEAATLPSAAGLAGSALRLATVAPFIGIAFSVLLILLRLGLILEACCTVVADDIGGETDDGPGEKRVRAVSRRAVGSASAAAAMRENPLAGLQ</sequence>
<dbReference type="Proteomes" id="UP000324907">
    <property type="component" value="Unassembled WGS sequence"/>
</dbReference>
<name>A0A5A8DPR3_CAFRO</name>
<dbReference type="InterPro" id="IPR002035">
    <property type="entry name" value="VWF_A"/>
</dbReference>
<accession>A0A5A8DPR3</accession>
<protein>
    <recommendedName>
        <fullName evidence="3">VWFA domain-containing protein</fullName>
    </recommendedName>
</protein>
<feature type="domain" description="VWFA" evidence="3">
    <location>
        <begin position="1"/>
        <end position="177"/>
    </location>
</feature>
<dbReference type="InterPro" id="IPR036465">
    <property type="entry name" value="vWFA_dom_sf"/>
</dbReference>
<organism evidence="4 5">
    <name type="scientific">Cafeteria roenbergensis</name>
    <name type="common">Marine flagellate</name>
    <dbReference type="NCBI Taxonomy" id="33653"/>
    <lineage>
        <taxon>Eukaryota</taxon>
        <taxon>Sar</taxon>
        <taxon>Stramenopiles</taxon>
        <taxon>Bigyra</taxon>
        <taxon>Opalozoa</taxon>
        <taxon>Bicosoecida</taxon>
        <taxon>Cafeteriaceae</taxon>
        <taxon>Cafeteria</taxon>
    </lineage>
</organism>
<gene>
    <name evidence="4" type="ORF">FNF28_03356</name>
</gene>
<dbReference type="EMBL" id="VLTL01000044">
    <property type="protein sequence ID" value="KAA0165850.1"/>
    <property type="molecule type" value="Genomic_DNA"/>
</dbReference>
<dbReference type="AlphaFoldDB" id="A0A5A8DPR3"/>
<feature type="region of interest" description="Disordered" evidence="1">
    <location>
        <begin position="200"/>
        <end position="222"/>
    </location>
</feature>
<dbReference type="PANTHER" id="PTHR24020:SF49">
    <property type="entry name" value="COLLAGEN ALPHA-1(XXVIII) CHAIN"/>
    <property type="match status" value="1"/>
</dbReference>
<dbReference type="Pfam" id="PF00092">
    <property type="entry name" value="VWA"/>
    <property type="match status" value="1"/>
</dbReference>
<dbReference type="InterPro" id="IPR050525">
    <property type="entry name" value="ECM_Assembly_Org"/>
</dbReference>
<evidence type="ECO:0000256" key="2">
    <source>
        <dbReference type="SAM" id="Phobius"/>
    </source>
</evidence>
<proteinExistence type="predicted"/>
<evidence type="ECO:0000259" key="3">
    <source>
        <dbReference type="PROSITE" id="PS50234"/>
    </source>
</evidence>
<feature type="transmembrane region" description="Helical" evidence="2">
    <location>
        <begin position="438"/>
        <end position="459"/>
    </location>
</feature>
<comment type="caution">
    <text evidence="4">The sequence shown here is derived from an EMBL/GenBank/DDBJ whole genome shotgun (WGS) entry which is preliminary data.</text>
</comment>
<evidence type="ECO:0000256" key="1">
    <source>
        <dbReference type="SAM" id="MobiDB-lite"/>
    </source>
</evidence>
<dbReference type="Gene3D" id="3.40.50.410">
    <property type="entry name" value="von Willebrand factor, type A domain"/>
    <property type="match status" value="1"/>
</dbReference>
<dbReference type="PROSITE" id="PS50234">
    <property type="entry name" value="VWFA"/>
    <property type="match status" value="1"/>
</dbReference>
<keyword evidence="2" id="KW-0812">Transmembrane</keyword>
<dbReference type="SUPFAM" id="SSF53300">
    <property type="entry name" value="vWA-like"/>
    <property type="match status" value="1"/>
</dbReference>
<reference evidence="4 5" key="1">
    <citation type="submission" date="2019-07" db="EMBL/GenBank/DDBJ databases">
        <title>Genomes of Cafeteria roenbergensis.</title>
        <authorList>
            <person name="Fischer M.G."/>
            <person name="Hackl T."/>
            <person name="Roman M."/>
        </authorList>
    </citation>
    <scope>NUCLEOTIDE SEQUENCE [LARGE SCALE GENOMIC DNA]</scope>
    <source>
        <strain evidence="4 5">RCC970-E3</strain>
    </source>
</reference>